<dbReference type="GO" id="GO:0006281">
    <property type="term" value="P:DNA repair"/>
    <property type="evidence" value="ECO:0007669"/>
    <property type="project" value="InterPro"/>
</dbReference>
<dbReference type="Gene3D" id="1.10.150.810">
    <property type="match status" value="1"/>
</dbReference>
<dbReference type="InterPro" id="IPR001126">
    <property type="entry name" value="UmuC"/>
</dbReference>
<evidence type="ECO:0000313" key="3">
    <source>
        <dbReference type="Proteomes" id="UP000595437"/>
    </source>
</evidence>
<protein>
    <submittedName>
        <fullName evidence="2">DNA polymerase kappalike</fullName>
    </submittedName>
</protein>
<dbReference type="GO" id="GO:0003887">
    <property type="term" value="F:DNA-directed DNA polymerase activity"/>
    <property type="evidence" value="ECO:0007669"/>
    <property type="project" value="TreeGrafter"/>
</dbReference>
<name>A0A7T8H0Y0_CALRO</name>
<feature type="non-terminal residue" evidence="2">
    <location>
        <position position="1"/>
    </location>
</feature>
<dbReference type="PANTHER" id="PTHR11076:SF33">
    <property type="entry name" value="DNA POLYMERASE KAPPA"/>
    <property type="match status" value="1"/>
</dbReference>
<dbReference type="OrthoDB" id="6350720at2759"/>
<dbReference type="AlphaFoldDB" id="A0A7T8H0Y0"/>
<dbReference type="GO" id="GO:0005634">
    <property type="term" value="C:nucleus"/>
    <property type="evidence" value="ECO:0007669"/>
    <property type="project" value="TreeGrafter"/>
</dbReference>
<dbReference type="EMBL" id="CP045899">
    <property type="protein sequence ID" value="QQP41443.1"/>
    <property type="molecule type" value="Genomic_DNA"/>
</dbReference>
<dbReference type="PROSITE" id="PS50173">
    <property type="entry name" value="UMUC"/>
    <property type="match status" value="1"/>
</dbReference>
<dbReference type="GO" id="GO:0042276">
    <property type="term" value="P:error-prone translesion synthesis"/>
    <property type="evidence" value="ECO:0007669"/>
    <property type="project" value="TreeGrafter"/>
</dbReference>
<organism evidence="2 3">
    <name type="scientific">Caligus rogercresseyi</name>
    <name type="common">Sea louse</name>
    <dbReference type="NCBI Taxonomy" id="217165"/>
    <lineage>
        <taxon>Eukaryota</taxon>
        <taxon>Metazoa</taxon>
        <taxon>Ecdysozoa</taxon>
        <taxon>Arthropoda</taxon>
        <taxon>Crustacea</taxon>
        <taxon>Multicrustacea</taxon>
        <taxon>Hexanauplia</taxon>
        <taxon>Copepoda</taxon>
        <taxon>Siphonostomatoida</taxon>
        <taxon>Caligidae</taxon>
        <taxon>Caligus</taxon>
    </lineage>
</organism>
<keyword evidence="3" id="KW-1185">Reference proteome</keyword>
<dbReference type="Pfam" id="PF00817">
    <property type="entry name" value="IMS"/>
    <property type="match status" value="1"/>
</dbReference>
<gene>
    <name evidence="2" type="ORF">FKW44_015813</name>
</gene>
<feature type="non-terminal residue" evidence="2">
    <location>
        <position position="97"/>
    </location>
</feature>
<dbReference type="SUPFAM" id="SSF56672">
    <property type="entry name" value="DNA/RNA polymerases"/>
    <property type="match status" value="1"/>
</dbReference>
<dbReference type="InterPro" id="IPR043502">
    <property type="entry name" value="DNA/RNA_pol_sf"/>
</dbReference>
<evidence type="ECO:0000313" key="2">
    <source>
        <dbReference type="EMBL" id="QQP41443.1"/>
    </source>
</evidence>
<sequence length="97" mass="10887">SKYYEAQQRKQRRIDGRVREMKDRLAGIKAPQPVDALILELERKRDLSRTIVHVDMDAYYAAVEMLGPPVIPPEVPIAVGSSGMLSTSNYAARKFGV</sequence>
<dbReference type="Gene3D" id="3.40.1170.60">
    <property type="match status" value="1"/>
</dbReference>
<dbReference type="InterPro" id="IPR050116">
    <property type="entry name" value="DNA_polymerase-Y"/>
</dbReference>
<evidence type="ECO:0000259" key="1">
    <source>
        <dbReference type="PROSITE" id="PS50173"/>
    </source>
</evidence>
<dbReference type="Proteomes" id="UP000595437">
    <property type="component" value="Chromosome 10"/>
</dbReference>
<dbReference type="PANTHER" id="PTHR11076">
    <property type="entry name" value="DNA REPAIR POLYMERASE UMUC / TRANSFERASE FAMILY MEMBER"/>
    <property type="match status" value="1"/>
</dbReference>
<accession>A0A7T8H0Y0</accession>
<proteinExistence type="predicted"/>
<reference evidence="3" key="1">
    <citation type="submission" date="2021-01" db="EMBL/GenBank/DDBJ databases">
        <title>Caligus Genome Assembly.</title>
        <authorList>
            <person name="Gallardo-Escarate C."/>
        </authorList>
    </citation>
    <scope>NUCLEOTIDE SEQUENCE [LARGE SCALE GENOMIC DNA]</scope>
</reference>
<feature type="domain" description="UmuC" evidence="1">
    <location>
        <begin position="51"/>
        <end position="97"/>
    </location>
</feature>